<feature type="transmembrane region" description="Helical" evidence="1">
    <location>
        <begin position="36"/>
        <end position="61"/>
    </location>
</feature>
<name>A0A5N5SUK6_9CRUS</name>
<reference evidence="2 3" key="1">
    <citation type="journal article" date="2019" name="PLoS Biol.">
        <title>Sex chromosomes control vertical transmission of feminizing Wolbachia symbionts in an isopod.</title>
        <authorList>
            <person name="Becking T."/>
            <person name="Chebbi M.A."/>
            <person name="Giraud I."/>
            <person name="Moumen B."/>
            <person name="Laverre T."/>
            <person name="Caubet Y."/>
            <person name="Peccoud J."/>
            <person name="Gilbert C."/>
            <person name="Cordaux R."/>
        </authorList>
    </citation>
    <scope>NUCLEOTIDE SEQUENCE [LARGE SCALE GENOMIC DNA]</scope>
    <source>
        <strain evidence="2">ANa2</strain>
        <tissue evidence="2">Whole body excluding digestive tract and cuticle</tissue>
    </source>
</reference>
<comment type="caution">
    <text evidence="2">The sequence shown here is derived from an EMBL/GenBank/DDBJ whole genome shotgun (WGS) entry which is preliminary data.</text>
</comment>
<organism evidence="2 3">
    <name type="scientific">Armadillidium nasatum</name>
    <dbReference type="NCBI Taxonomy" id="96803"/>
    <lineage>
        <taxon>Eukaryota</taxon>
        <taxon>Metazoa</taxon>
        <taxon>Ecdysozoa</taxon>
        <taxon>Arthropoda</taxon>
        <taxon>Crustacea</taxon>
        <taxon>Multicrustacea</taxon>
        <taxon>Malacostraca</taxon>
        <taxon>Eumalacostraca</taxon>
        <taxon>Peracarida</taxon>
        <taxon>Isopoda</taxon>
        <taxon>Oniscidea</taxon>
        <taxon>Crinocheta</taxon>
        <taxon>Armadillidiidae</taxon>
        <taxon>Armadillidium</taxon>
    </lineage>
</organism>
<sequence length="120" mass="14055">MLEKFLECHEKRYYLPFPLIEIVTLQRETLSIDRPFILAIFILGLFVNLILFFCQSLYSFMSTTSEYQHSRIVNKGLSLTAGAAFCFNRKRDNIGCWKIILTLSFLCCSFQRLSLHILCK</sequence>
<keyword evidence="1" id="KW-1133">Transmembrane helix</keyword>
<accession>A0A5N5SUK6</accession>
<keyword evidence="1" id="KW-0472">Membrane</keyword>
<proteinExistence type="predicted"/>
<keyword evidence="3" id="KW-1185">Reference proteome</keyword>
<dbReference type="AlphaFoldDB" id="A0A5N5SUK6"/>
<dbReference type="EMBL" id="SEYY01019760">
    <property type="protein sequence ID" value="KAB7497916.1"/>
    <property type="molecule type" value="Genomic_DNA"/>
</dbReference>
<evidence type="ECO:0000313" key="2">
    <source>
        <dbReference type="EMBL" id="KAB7497916.1"/>
    </source>
</evidence>
<evidence type="ECO:0000256" key="1">
    <source>
        <dbReference type="SAM" id="Phobius"/>
    </source>
</evidence>
<evidence type="ECO:0000313" key="3">
    <source>
        <dbReference type="Proteomes" id="UP000326759"/>
    </source>
</evidence>
<keyword evidence="1" id="KW-0812">Transmembrane</keyword>
<protein>
    <submittedName>
        <fullName evidence="2">Uncharacterized protein</fullName>
    </submittedName>
</protein>
<gene>
    <name evidence="2" type="ORF">Anas_05238</name>
</gene>
<dbReference type="Proteomes" id="UP000326759">
    <property type="component" value="Unassembled WGS sequence"/>
</dbReference>